<dbReference type="EMBL" id="JBHUOS010000001">
    <property type="protein sequence ID" value="MFD2914105.1"/>
    <property type="molecule type" value="Genomic_DNA"/>
</dbReference>
<comment type="caution">
    <text evidence="1">The sequence shown here is derived from an EMBL/GenBank/DDBJ whole genome shotgun (WGS) entry which is preliminary data.</text>
</comment>
<evidence type="ECO:0008006" key="3">
    <source>
        <dbReference type="Google" id="ProtNLM"/>
    </source>
</evidence>
<reference evidence="2" key="1">
    <citation type="journal article" date="2019" name="Int. J. Syst. Evol. Microbiol.">
        <title>The Global Catalogue of Microorganisms (GCM) 10K type strain sequencing project: providing services to taxonomists for standard genome sequencing and annotation.</title>
        <authorList>
            <consortium name="The Broad Institute Genomics Platform"/>
            <consortium name="The Broad Institute Genome Sequencing Center for Infectious Disease"/>
            <person name="Wu L."/>
            <person name="Ma J."/>
        </authorList>
    </citation>
    <scope>NUCLEOTIDE SEQUENCE [LARGE SCALE GENOMIC DNA]</scope>
    <source>
        <strain evidence="2">KCTC 32514</strain>
    </source>
</reference>
<sequence length="228" mass="25356">MKKLLCIVFALLIFNCSNDDDLRPLEFTQDIDLTVFNSELSVVANLENGVAVLDITEQLGVEVFYGIEYGGGFIFHVDETDGTLMVATDYSTIGTKSWGDHFDLTNSALIGDGLANTQQIVDGNLNDNSNVANGFEFGSDDYVFKIVSDLEYRDHDDWFIPSSGSMKAIFDNVHTQDLGDFDETLFYWTSTKEGYNPYVMSFNGNFFGGNSFLGTCFDSNAVLIARKF</sequence>
<proteinExistence type="predicted"/>
<evidence type="ECO:0000313" key="1">
    <source>
        <dbReference type="EMBL" id="MFD2914105.1"/>
    </source>
</evidence>
<name>A0ABW5ZNU7_9FLAO</name>
<organism evidence="1 2">
    <name type="scientific">Psychroserpens luteus</name>
    <dbReference type="NCBI Taxonomy" id="1434066"/>
    <lineage>
        <taxon>Bacteria</taxon>
        <taxon>Pseudomonadati</taxon>
        <taxon>Bacteroidota</taxon>
        <taxon>Flavobacteriia</taxon>
        <taxon>Flavobacteriales</taxon>
        <taxon>Flavobacteriaceae</taxon>
        <taxon>Psychroserpens</taxon>
    </lineage>
</organism>
<evidence type="ECO:0000313" key="2">
    <source>
        <dbReference type="Proteomes" id="UP001597548"/>
    </source>
</evidence>
<dbReference type="RefSeq" id="WP_194507195.1">
    <property type="nucleotide sequence ID" value="NZ_JADILU010000002.1"/>
</dbReference>
<protein>
    <recommendedName>
        <fullName evidence="3">DUF1566 domain-containing protein</fullName>
    </recommendedName>
</protein>
<gene>
    <name evidence="1" type="ORF">ACFS29_00510</name>
</gene>
<dbReference type="Proteomes" id="UP001597548">
    <property type="component" value="Unassembled WGS sequence"/>
</dbReference>
<keyword evidence="2" id="KW-1185">Reference proteome</keyword>
<accession>A0ABW5ZNU7</accession>